<reference evidence="5" key="1">
    <citation type="submission" date="2021-03" db="EMBL/GenBank/DDBJ databases">
        <title>Description of Psychrosphaera ytuae sp. nov. isolated from deep sea sediment of South China Sea.</title>
        <authorList>
            <person name="Zhang J."/>
            <person name="Xu X.-D."/>
        </authorList>
    </citation>
    <scope>NUCLEOTIDE SEQUENCE</scope>
    <source>
        <strain evidence="5">MTZ26</strain>
    </source>
</reference>
<keyword evidence="2" id="KW-0234">DNA repair</keyword>
<dbReference type="SUPFAM" id="SSF50249">
    <property type="entry name" value="Nucleic acid-binding proteins"/>
    <property type="match status" value="1"/>
</dbReference>
<feature type="compositionally biased region" description="Polar residues" evidence="4">
    <location>
        <begin position="121"/>
        <end position="133"/>
    </location>
</feature>
<dbReference type="AlphaFoldDB" id="A0A975HJI9"/>
<keyword evidence="6" id="KW-1185">Reference proteome</keyword>
<dbReference type="HAMAP" id="MF_00984">
    <property type="entry name" value="SSB"/>
    <property type="match status" value="1"/>
</dbReference>
<dbReference type="InterPro" id="IPR011344">
    <property type="entry name" value="ssDNA-bd"/>
</dbReference>
<organism evidence="5 6">
    <name type="scientific">Psychrosphaera ytuae</name>
    <dbReference type="NCBI Taxonomy" id="2820710"/>
    <lineage>
        <taxon>Bacteria</taxon>
        <taxon>Pseudomonadati</taxon>
        <taxon>Pseudomonadota</taxon>
        <taxon>Gammaproteobacteria</taxon>
        <taxon>Alteromonadales</taxon>
        <taxon>Pseudoalteromonadaceae</taxon>
        <taxon>Psychrosphaera</taxon>
    </lineage>
</organism>
<dbReference type="Pfam" id="PF00436">
    <property type="entry name" value="SSB"/>
    <property type="match status" value="1"/>
</dbReference>
<dbReference type="PANTHER" id="PTHR10302:SF27">
    <property type="entry name" value="SINGLE-STRANDED DNA-BINDING PROTEIN"/>
    <property type="match status" value="1"/>
</dbReference>
<keyword evidence="2" id="KW-0233">DNA recombination</keyword>
<dbReference type="PROSITE" id="PS50935">
    <property type="entry name" value="SSB"/>
    <property type="match status" value="1"/>
</dbReference>
<dbReference type="GO" id="GO:0006260">
    <property type="term" value="P:DNA replication"/>
    <property type="evidence" value="ECO:0007669"/>
    <property type="project" value="UniProtKB-UniRule"/>
</dbReference>
<sequence>MMARGVNKVILIGTLGSDPEVRYMPNGNAVANISLATNESWKDKNTGQMQEKTEWHRVVVFGKLAEVAGEYLRKGSQVYFEGKLQTRKWQDQSTGQDKYTTEVVVDFGGQMQMLGGRSDNMGASNNNQFQKPASTPGGFAQPNQGMQNQAPQQAPQQAVAQPNQPYQSQQPQGGYQAQQNSGMQNSGMQNQAPAQAPAPSMDFDDDIPF</sequence>
<keyword evidence="1 2" id="KW-0238">DNA-binding</keyword>
<dbReference type="GO" id="GO:0009295">
    <property type="term" value="C:nucleoid"/>
    <property type="evidence" value="ECO:0007669"/>
    <property type="project" value="TreeGrafter"/>
</dbReference>
<feature type="compositionally biased region" description="Low complexity" evidence="4">
    <location>
        <begin position="189"/>
        <end position="199"/>
    </location>
</feature>
<dbReference type="Proteomes" id="UP000682739">
    <property type="component" value="Chromosome"/>
</dbReference>
<dbReference type="EMBL" id="CP072110">
    <property type="protein sequence ID" value="QTH65367.1"/>
    <property type="molecule type" value="Genomic_DNA"/>
</dbReference>
<keyword evidence="2" id="KW-0235">DNA replication</keyword>
<feature type="compositionally biased region" description="Low complexity" evidence="4">
    <location>
        <begin position="140"/>
        <end position="181"/>
    </location>
</feature>
<comment type="function">
    <text evidence="2">Plays an important role in DNA replication, recombination and repair. Binds to ssDNA and to an array of partner proteins to recruit them to their sites of action during DNA metabolism.</text>
</comment>
<proteinExistence type="inferred from homology"/>
<evidence type="ECO:0000313" key="6">
    <source>
        <dbReference type="Proteomes" id="UP000682739"/>
    </source>
</evidence>
<dbReference type="Gene3D" id="2.40.50.140">
    <property type="entry name" value="Nucleic acid-binding proteins"/>
    <property type="match status" value="1"/>
</dbReference>
<accession>A0A975HJI9</accession>
<feature type="short sequence motif" description="Important for interaction with partner proteins" evidence="2">
    <location>
        <begin position="204"/>
        <end position="209"/>
    </location>
</feature>
<name>A0A975HJI9_9GAMM</name>
<evidence type="ECO:0000256" key="3">
    <source>
        <dbReference type="RuleBase" id="RU000524"/>
    </source>
</evidence>
<dbReference type="GO" id="GO:0006281">
    <property type="term" value="P:DNA repair"/>
    <property type="evidence" value="ECO:0007669"/>
    <property type="project" value="UniProtKB-UniRule"/>
</dbReference>
<dbReference type="NCBIfam" id="TIGR00621">
    <property type="entry name" value="ssb"/>
    <property type="match status" value="1"/>
</dbReference>
<feature type="region of interest" description="Disordered" evidence="4">
    <location>
        <begin position="112"/>
        <end position="209"/>
    </location>
</feature>
<protein>
    <recommendedName>
        <fullName evidence="2 3">Single-stranded DNA-binding protein</fullName>
        <shortName evidence="2">SSB</shortName>
    </recommendedName>
</protein>
<feature type="DNA-binding region" evidence="2">
    <location>
        <begin position="55"/>
        <end position="61"/>
    </location>
</feature>
<dbReference type="PANTHER" id="PTHR10302">
    <property type="entry name" value="SINGLE-STRANDED DNA-BINDING PROTEIN"/>
    <property type="match status" value="1"/>
</dbReference>
<dbReference type="GO" id="GO:0003697">
    <property type="term" value="F:single-stranded DNA binding"/>
    <property type="evidence" value="ECO:0007669"/>
    <property type="project" value="UniProtKB-UniRule"/>
</dbReference>
<evidence type="ECO:0000256" key="4">
    <source>
        <dbReference type="SAM" id="MobiDB-lite"/>
    </source>
</evidence>
<dbReference type="GO" id="GO:0006310">
    <property type="term" value="P:DNA recombination"/>
    <property type="evidence" value="ECO:0007669"/>
    <property type="project" value="UniProtKB-UniRule"/>
</dbReference>
<dbReference type="CDD" id="cd04496">
    <property type="entry name" value="SSB_OBF"/>
    <property type="match status" value="1"/>
</dbReference>
<comment type="subunit">
    <text evidence="2">Homotetramer.</text>
</comment>
<gene>
    <name evidence="5" type="primary">ssb</name>
    <name evidence="5" type="ORF">J1N51_10525</name>
</gene>
<dbReference type="InterPro" id="IPR012340">
    <property type="entry name" value="NA-bd_OB-fold"/>
</dbReference>
<evidence type="ECO:0000256" key="1">
    <source>
        <dbReference type="ARBA" id="ARBA00023125"/>
    </source>
</evidence>
<keyword evidence="2" id="KW-0227">DNA damage</keyword>
<dbReference type="KEGG" id="psym:J1N51_10525"/>
<dbReference type="InterPro" id="IPR000424">
    <property type="entry name" value="Primosome_PriB/ssb"/>
</dbReference>
<evidence type="ECO:0000313" key="5">
    <source>
        <dbReference type="EMBL" id="QTH65367.1"/>
    </source>
</evidence>
<evidence type="ECO:0000256" key="2">
    <source>
        <dbReference type="HAMAP-Rule" id="MF_00984"/>
    </source>
</evidence>